<dbReference type="CDD" id="cd00130">
    <property type="entry name" value="PAS"/>
    <property type="match status" value="3"/>
</dbReference>
<dbReference type="InterPro" id="IPR005467">
    <property type="entry name" value="His_kinase_dom"/>
</dbReference>
<reference evidence="10" key="1">
    <citation type="journal article" date="2014" name="Int. J. Syst. Evol. Microbiol.">
        <title>Complete genome sequence of Corynebacterium casei LMG S-19264T (=DSM 44701T), isolated from a smear-ripened cheese.</title>
        <authorList>
            <consortium name="US DOE Joint Genome Institute (JGI-PGF)"/>
            <person name="Walter F."/>
            <person name="Albersmeier A."/>
            <person name="Kalinowski J."/>
            <person name="Ruckert C."/>
        </authorList>
    </citation>
    <scope>NUCLEOTIDE SEQUENCE</scope>
    <source>
        <strain evidence="10">CGMCC 1.15367</strain>
    </source>
</reference>
<dbReference type="InterPro" id="IPR035965">
    <property type="entry name" value="PAS-like_dom_sf"/>
</dbReference>
<dbReference type="PANTHER" id="PTHR43304">
    <property type="entry name" value="PHYTOCHROME-LIKE PROTEIN CPH1"/>
    <property type="match status" value="1"/>
</dbReference>
<dbReference type="Pfam" id="PF02518">
    <property type="entry name" value="HATPase_c"/>
    <property type="match status" value="1"/>
</dbReference>
<keyword evidence="3" id="KW-0597">Phosphoprotein</keyword>
<evidence type="ECO:0000256" key="5">
    <source>
        <dbReference type="ARBA" id="ARBA00022777"/>
    </source>
</evidence>
<dbReference type="Proteomes" id="UP000644699">
    <property type="component" value="Unassembled WGS sequence"/>
</dbReference>
<dbReference type="SMART" id="SM00387">
    <property type="entry name" value="HATPase_c"/>
    <property type="match status" value="1"/>
</dbReference>
<dbReference type="Gene3D" id="3.30.450.20">
    <property type="entry name" value="PAS domain"/>
    <property type="match status" value="3"/>
</dbReference>
<evidence type="ECO:0000256" key="3">
    <source>
        <dbReference type="ARBA" id="ARBA00022553"/>
    </source>
</evidence>
<dbReference type="PANTHER" id="PTHR43304:SF1">
    <property type="entry name" value="PAC DOMAIN-CONTAINING PROTEIN"/>
    <property type="match status" value="1"/>
</dbReference>
<evidence type="ECO:0000259" key="7">
    <source>
        <dbReference type="PROSITE" id="PS50109"/>
    </source>
</evidence>
<comment type="catalytic activity">
    <reaction evidence="1">
        <text>ATP + protein L-histidine = ADP + protein N-phospho-L-histidine.</text>
        <dbReference type="EC" id="2.7.13.3"/>
    </reaction>
</comment>
<evidence type="ECO:0000313" key="11">
    <source>
        <dbReference type="Proteomes" id="UP000644699"/>
    </source>
</evidence>
<comment type="caution">
    <text evidence="10">The sequence shown here is derived from an EMBL/GenBank/DDBJ whole genome shotgun (WGS) entry which is preliminary data.</text>
</comment>
<dbReference type="Gene3D" id="3.30.565.10">
    <property type="entry name" value="Histidine kinase-like ATPase, C-terminal domain"/>
    <property type="match status" value="1"/>
</dbReference>
<dbReference type="InterPro" id="IPR036890">
    <property type="entry name" value="HATPase_C_sf"/>
</dbReference>
<dbReference type="PROSITE" id="PS50112">
    <property type="entry name" value="PAS"/>
    <property type="match status" value="1"/>
</dbReference>
<keyword evidence="4" id="KW-0808">Transferase</keyword>
<dbReference type="Pfam" id="PF08448">
    <property type="entry name" value="PAS_4"/>
    <property type="match status" value="1"/>
</dbReference>
<dbReference type="InterPro" id="IPR013767">
    <property type="entry name" value="PAS_fold"/>
</dbReference>
<dbReference type="Pfam" id="PF08447">
    <property type="entry name" value="PAS_3"/>
    <property type="match status" value="1"/>
</dbReference>
<accession>A0A916ZQA6</accession>
<dbReference type="RefSeq" id="WP_188909831.1">
    <property type="nucleotide sequence ID" value="NZ_BMIQ01000004.1"/>
</dbReference>
<dbReference type="InterPro" id="IPR052162">
    <property type="entry name" value="Sensor_kinase/Photoreceptor"/>
</dbReference>
<dbReference type="PROSITE" id="PS50109">
    <property type="entry name" value="HIS_KIN"/>
    <property type="match status" value="1"/>
</dbReference>
<dbReference type="PROSITE" id="PS50113">
    <property type="entry name" value="PAC"/>
    <property type="match status" value="2"/>
</dbReference>
<dbReference type="InterPro" id="IPR036097">
    <property type="entry name" value="HisK_dim/P_sf"/>
</dbReference>
<evidence type="ECO:0000256" key="2">
    <source>
        <dbReference type="ARBA" id="ARBA00012438"/>
    </source>
</evidence>
<dbReference type="FunFam" id="3.30.450.20:FF:000099">
    <property type="entry name" value="Sensory box sensor histidine kinase"/>
    <property type="match status" value="1"/>
</dbReference>
<dbReference type="CDD" id="cd00082">
    <property type="entry name" value="HisKA"/>
    <property type="match status" value="1"/>
</dbReference>
<dbReference type="InterPro" id="IPR013656">
    <property type="entry name" value="PAS_4"/>
</dbReference>
<evidence type="ECO:0000256" key="6">
    <source>
        <dbReference type="SAM" id="MobiDB-lite"/>
    </source>
</evidence>
<organism evidence="10 11">
    <name type="scientific">Aureimonas endophytica</name>
    <dbReference type="NCBI Taxonomy" id="2027858"/>
    <lineage>
        <taxon>Bacteria</taxon>
        <taxon>Pseudomonadati</taxon>
        <taxon>Pseudomonadota</taxon>
        <taxon>Alphaproteobacteria</taxon>
        <taxon>Hyphomicrobiales</taxon>
        <taxon>Aurantimonadaceae</taxon>
        <taxon>Aureimonas</taxon>
    </lineage>
</organism>
<keyword evidence="5" id="KW-0418">Kinase</keyword>
<protein>
    <recommendedName>
        <fullName evidence="2">histidine kinase</fullName>
        <ecNumber evidence="2">2.7.13.3</ecNumber>
    </recommendedName>
</protein>
<dbReference type="GO" id="GO:0006355">
    <property type="term" value="P:regulation of DNA-templated transcription"/>
    <property type="evidence" value="ECO:0007669"/>
    <property type="project" value="InterPro"/>
</dbReference>
<feature type="domain" description="PAS" evidence="8">
    <location>
        <begin position="302"/>
        <end position="355"/>
    </location>
</feature>
<feature type="domain" description="PAC" evidence="9">
    <location>
        <begin position="378"/>
        <end position="430"/>
    </location>
</feature>
<name>A0A916ZQA6_9HYPH</name>
<dbReference type="Gene3D" id="1.10.287.130">
    <property type="match status" value="1"/>
</dbReference>
<reference evidence="10" key="2">
    <citation type="submission" date="2020-09" db="EMBL/GenBank/DDBJ databases">
        <authorList>
            <person name="Sun Q."/>
            <person name="Zhou Y."/>
        </authorList>
    </citation>
    <scope>NUCLEOTIDE SEQUENCE</scope>
    <source>
        <strain evidence="10">CGMCC 1.15367</strain>
    </source>
</reference>
<dbReference type="Pfam" id="PF00989">
    <property type="entry name" value="PAS"/>
    <property type="match status" value="1"/>
</dbReference>
<dbReference type="PRINTS" id="PR00344">
    <property type="entry name" value="BCTRLSENSOR"/>
</dbReference>
<dbReference type="EC" id="2.7.13.3" evidence="2"/>
<dbReference type="InterPro" id="IPR004358">
    <property type="entry name" value="Sig_transdc_His_kin-like_C"/>
</dbReference>
<sequence>MTGRSETGGGPSARGEGDPLAAIGASPMAAAIRAHDWTDLGLGRREDWPAGVAALVALMLESRQPMFLLWGAEHRLVYNDAYVALLGAKHPAALGRPFLDVWREARDPLAALVERVFAGHPAYRDDIRLDLDRGEGLKEAHFAFSLSPIRDAAGAVGGLFCVCTETTATVLAQRRQRLAEERLRESEDNYRHAVELSPQIAWTTQGDGTVDQVSIRWRDLTGLAHTGTSWLDALHPEDRPRAREAWRRSLAEGRPLWLEMRARMRSGDYRWFLSRAYPRFGADGAILRWYGTTEDIHERKIGEEYLRSIIETVPDAMIVTDAEGTVRSFSQAAERCFGYRAEEVIGANVRLLLPERHRAVHAAALGRHRPESEGGKGGEAERVIRGRRKDGTTFPMSLSIGEIRTGTERVFASFIRDLTEKRQAEKRVEEMQAELLHMSRFTALGEMASALAHELNQPLTAISNYLGACRRLVERAPDGRGAEPEDLLARAIADAAGQAKRAGEIIRALRAFAGRSEGRRQREALPKLLDEASALALVGTRDADIALRIEIDPAVRVVIADRVQIQQVVVNLMRNAIEAMQGRPHRELRIVARPAAGGTHVEILVEDTGPGLPPEIAAKLFQPFHTTKPNGMGVGLSICRGIVEGHGGRIAAEANEAGGTTFRFTVPCPPAEGRTHAA</sequence>
<dbReference type="AlphaFoldDB" id="A0A916ZQA6"/>
<dbReference type="SUPFAM" id="SSF55874">
    <property type="entry name" value="ATPase domain of HSP90 chaperone/DNA topoisomerase II/histidine kinase"/>
    <property type="match status" value="1"/>
</dbReference>
<dbReference type="InterPro" id="IPR003661">
    <property type="entry name" value="HisK_dim/P_dom"/>
</dbReference>
<dbReference type="Pfam" id="PF00512">
    <property type="entry name" value="HisKA"/>
    <property type="match status" value="1"/>
</dbReference>
<feature type="region of interest" description="Disordered" evidence="6">
    <location>
        <begin position="367"/>
        <end position="386"/>
    </location>
</feature>
<dbReference type="EMBL" id="BMIQ01000004">
    <property type="protein sequence ID" value="GGE09013.1"/>
    <property type="molecule type" value="Genomic_DNA"/>
</dbReference>
<dbReference type="NCBIfam" id="TIGR00229">
    <property type="entry name" value="sensory_box"/>
    <property type="match status" value="2"/>
</dbReference>
<dbReference type="SMART" id="SM00086">
    <property type="entry name" value="PAC"/>
    <property type="match status" value="2"/>
</dbReference>
<dbReference type="GO" id="GO:0000155">
    <property type="term" value="F:phosphorelay sensor kinase activity"/>
    <property type="evidence" value="ECO:0007669"/>
    <property type="project" value="InterPro"/>
</dbReference>
<feature type="domain" description="Histidine kinase" evidence="7">
    <location>
        <begin position="450"/>
        <end position="670"/>
    </location>
</feature>
<feature type="compositionally biased region" description="Basic and acidic residues" evidence="6">
    <location>
        <begin position="368"/>
        <end position="384"/>
    </location>
</feature>
<proteinExistence type="predicted"/>
<keyword evidence="11" id="KW-1185">Reference proteome</keyword>
<evidence type="ECO:0000256" key="1">
    <source>
        <dbReference type="ARBA" id="ARBA00000085"/>
    </source>
</evidence>
<dbReference type="SUPFAM" id="SSF55785">
    <property type="entry name" value="PYP-like sensor domain (PAS domain)"/>
    <property type="match status" value="3"/>
</dbReference>
<dbReference type="Gene3D" id="6.10.250.2580">
    <property type="match status" value="1"/>
</dbReference>
<dbReference type="InterPro" id="IPR000700">
    <property type="entry name" value="PAS-assoc_C"/>
</dbReference>
<evidence type="ECO:0000256" key="4">
    <source>
        <dbReference type="ARBA" id="ARBA00022679"/>
    </source>
</evidence>
<evidence type="ECO:0000259" key="8">
    <source>
        <dbReference type="PROSITE" id="PS50112"/>
    </source>
</evidence>
<dbReference type="InterPro" id="IPR001610">
    <property type="entry name" value="PAC"/>
</dbReference>
<gene>
    <name evidence="10" type="ORF">GCM10011390_30100</name>
</gene>
<dbReference type="InterPro" id="IPR003594">
    <property type="entry name" value="HATPase_dom"/>
</dbReference>
<evidence type="ECO:0000259" key="9">
    <source>
        <dbReference type="PROSITE" id="PS50113"/>
    </source>
</evidence>
<dbReference type="SMART" id="SM00388">
    <property type="entry name" value="HisKA"/>
    <property type="match status" value="1"/>
</dbReference>
<evidence type="ECO:0000313" key="10">
    <source>
        <dbReference type="EMBL" id="GGE09013.1"/>
    </source>
</evidence>
<dbReference type="SMART" id="SM00091">
    <property type="entry name" value="PAS"/>
    <property type="match status" value="3"/>
</dbReference>
<dbReference type="InterPro" id="IPR013655">
    <property type="entry name" value="PAS_fold_3"/>
</dbReference>
<feature type="domain" description="PAC" evidence="9">
    <location>
        <begin position="256"/>
        <end position="308"/>
    </location>
</feature>
<dbReference type="InterPro" id="IPR000014">
    <property type="entry name" value="PAS"/>
</dbReference>
<dbReference type="SUPFAM" id="SSF47384">
    <property type="entry name" value="Homodimeric domain of signal transducing histidine kinase"/>
    <property type="match status" value="1"/>
</dbReference>